<dbReference type="RefSeq" id="WP_212694203.1">
    <property type="nucleotide sequence ID" value="NZ_CP058649.1"/>
</dbReference>
<keyword evidence="5" id="KW-0460">Magnesium</keyword>
<dbReference type="GO" id="GO:0030272">
    <property type="term" value="F:5-formyltetrahydrofolate cyclo-ligase activity"/>
    <property type="evidence" value="ECO:0007669"/>
    <property type="project" value="UniProtKB-EC"/>
</dbReference>
<evidence type="ECO:0000256" key="5">
    <source>
        <dbReference type="RuleBase" id="RU361279"/>
    </source>
</evidence>
<dbReference type="InterPro" id="IPR024185">
    <property type="entry name" value="FTHF_cligase-like_sf"/>
</dbReference>
<dbReference type="SUPFAM" id="SSF100950">
    <property type="entry name" value="NagB/RpiA/CoA transferase-like"/>
    <property type="match status" value="1"/>
</dbReference>
<keyword evidence="7" id="KW-1185">Reference proteome</keyword>
<gene>
    <name evidence="6" type="ORF">HZI73_15045</name>
</gene>
<feature type="binding site" evidence="4">
    <location>
        <position position="48"/>
    </location>
    <ligand>
        <name>substrate</name>
    </ligand>
</feature>
<dbReference type="InterPro" id="IPR037171">
    <property type="entry name" value="NagB/RpiA_transferase-like"/>
</dbReference>
<evidence type="ECO:0000313" key="6">
    <source>
        <dbReference type="EMBL" id="QUI23519.1"/>
    </source>
</evidence>
<feature type="binding site" evidence="4">
    <location>
        <begin position="2"/>
        <end position="6"/>
    </location>
    <ligand>
        <name>ATP</name>
        <dbReference type="ChEBI" id="CHEBI:30616"/>
    </ligand>
</feature>
<evidence type="ECO:0000256" key="3">
    <source>
        <dbReference type="ARBA" id="ARBA00022840"/>
    </source>
</evidence>
<evidence type="ECO:0000256" key="4">
    <source>
        <dbReference type="PIRSR" id="PIRSR006806-1"/>
    </source>
</evidence>
<dbReference type="AlphaFoldDB" id="A0A8J8SHK0"/>
<dbReference type="NCBIfam" id="TIGR02727">
    <property type="entry name" value="MTHFS_bact"/>
    <property type="match status" value="1"/>
</dbReference>
<dbReference type="GO" id="GO:0009396">
    <property type="term" value="P:folic acid-containing compound biosynthetic process"/>
    <property type="evidence" value="ECO:0007669"/>
    <property type="project" value="TreeGrafter"/>
</dbReference>
<name>A0A8J8SHK0_9FIRM</name>
<dbReference type="PIRSF" id="PIRSF006806">
    <property type="entry name" value="FTHF_cligase"/>
    <property type="match status" value="1"/>
</dbReference>
<dbReference type="Pfam" id="PF01812">
    <property type="entry name" value="5-FTHF_cyc-lig"/>
    <property type="match status" value="1"/>
</dbReference>
<evidence type="ECO:0000313" key="7">
    <source>
        <dbReference type="Proteomes" id="UP000683246"/>
    </source>
</evidence>
<dbReference type="EC" id="6.3.3.2" evidence="5"/>
<comment type="similarity">
    <text evidence="1 5">Belongs to the 5-formyltetrahydrofolate cyclo-ligase family.</text>
</comment>
<evidence type="ECO:0000256" key="1">
    <source>
        <dbReference type="ARBA" id="ARBA00010638"/>
    </source>
</evidence>
<dbReference type="GO" id="GO:0005524">
    <property type="term" value="F:ATP binding"/>
    <property type="evidence" value="ECO:0007669"/>
    <property type="project" value="UniProtKB-KW"/>
</dbReference>
<protein>
    <recommendedName>
        <fullName evidence="5">5-formyltetrahydrofolate cyclo-ligase</fullName>
        <ecNumber evidence="5">6.3.3.2</ecNumber>
    </recommendedName>
</protein>
<dbReference type="InterPro" id="IPR002698">
    <property type="entry name" value="FTHF_cligase"/>
</dbReference>
<dbReference type="EMBL" id="CP058649">
    <property type="protein sequence ID" value="QUI23519.1"/>
    <property type="molecule type" value="Genomic_DNA"/>
</dbReference>
<dbReference type="GO" id="GO:0035999">
    <property type="term" value="P:tetrahydrofolate interconversion"/>
    <property type="evidence" value="ECO:0007669"/>
    <property type="project" value="TreeGrafter"/>
</dbReference>
<accession>A0A8J8SHK0</accession>
<proteinExistence type="inferred from homology"/>
<keyword evidence="6" id="KW-0436">Ligase</keyword>
<sequence>MKQIMRQTYLVRRKAMLPNEVKNKGHIIGHKLVHSSYYQQCTKLFCYVSHDHEVDTRGIIHQAWQDNKEVYVPKVMGKGQMLFYPITSMEDLTTGRYGILEPQPTIDHIPTRDSLLIMPGVVFDKNRNRIGYGGGFYDRYLAKLQEKPMLIALCYNNQLVDALKPDPYDIKPDYILTEVGWIK</sequence>
<dbReference type="PANTHER" id="PTHR23407:SF1">
    <property type="entry name" value="5-FORMYLTETRAHYDROFOLATE CYCLO-LIGASE"/>
    <property type="match status" value="1"/>
</dbReference>
<comment type="cofactor">
    <cofactor evidence="5">
        <name>Mg(2+)</name>
        <dbReference type="ChEBI" id="CHEBI:18420"/>
    </cofactor>
</comment>
<dbReference type="KEGG" id="vpy:HZI73_15045"/>
<evidence type="ECO:0000256" key="2">
    <source>
        <dbReference type="ARBA" id="ARBA00022741"/>
    </source>
</evidence>
<feature type="binding site" evidence="4">
    <location>
        <position position="53"/>
    </location>
    <ligand>
        <name>substrate</name>
    </ligand>
</feature>
<keyword evidence="5" id="KW-0479">Metal-binding</keyword>
<reference evidence="6" key="1">
    <citation type="submission" date="2020-07" db="EMBL/GenBank/DDBJ databases">
        <title>Vallitalea pronyensis genome.</title>
        <authorList>
            <person name="Postec A."/>
        </authorList>
    </citation>
    <scope>NUCLEOTIDE SEQUENCE</scope>
    <source>
        <strain evidence="6">FatNI3</strain>
    </source>
</reference>
<keyword evidence="3 4" id="KW-0067">ATP-binding</keyword>
<keyword evidence="2 4" id="KW-0547">Nucleotide-binding</keyword>
<dbReference type="GO" id="GO:0046872">
    <property type="term" value="F:metal ion binding"/>
    <property type="evidence" value="ECO:0007669"/>
    <property type="project" value="UniProtKB-KW"/>
</dbReference>
<feature type="binding site" evidence="4">
    <location>
        <begin position="129"/>
        <end position="137"/>
    </location>
    <ligand>
        <name>ATP</name>
        <dbReference type="ChEBI" id="CHEBI:30616"/>
    </ligand>
</feature>
<comment type="catalytic activity">
    <reaction evidence="5">
        <text>(6S)-5-formyl-5,6,7,8-tetrahydrofolate + ATP = (6R)-5,10-methenyltetrahydrofolate + ADP + phosphate</text>
        <dbReference type="Rhea" id="RHEA:10488"/>
        <dbReference type="ChEBI" id="CHEBI:30616"/>
        <dbReference type="ChEBI" id="CHEBI:43474"/>
        <dbReference type="ChEBI" id="CHEBI:57455"/>
        <dbReference type="ChEBI" id="CHEBI:57457"/>
        <dbReference type="ChEBI" id="CHEBI:456216"/>
        <dbReference type="EC" id="6.3.3.2"/>
    </reaction>
</comment>
<dbReference type="Gene3D" id="3.40.50.10420">
    <property type="entry name" value="NagB/RpiA/CoA transferase-like"/>
    <property type="match status" value="1"/>
</dbReference>
<dbReference type="Proteomes" id="UP000683246">
    <property type="component" value="Chromosome"/>
</dbReference>
<dbReference type="PANTHER" id="PTHR23407">
    <property type="entry name" value="ATPASE INHIBITOR/5-FORMYLTETRAHYDROFOLATE CYCLO-LIGASE"/>
    <property type="match status" value="1"/>
</dbReference>
<organism evidence="6 7">
    <name type="scientific">Vallitalea pronyensis</name>
    <dbReference type="NCBI Taxonomy" id="1348613"/>
    <lineage>
        <taxon>Bacteria</taxon>
        <taxon>Bacillati</taxon>
        <taxon>Bacillota</taxon>
        <taxon>Clostridia</taxon>
        <taxon>Lachnospirales</taxon>
        <taxon>Vallitaleaceae</taxon>
        <taxon>Vallitalea</taxon>
    </lineage>
</organism>